<keyword evidence="4" id="KW-1185">Reference proteome</keyword>
<evidence type="ECO:0000313" key="4">
    <source>
        <dbReference type="Proteomes" id="UP000030129"/>
    </source>
</evidence>
<evidence type="ECO:0000256" key="1">
    <source>
        <dbReference type="SAM" id="SignalP"/>
    </source>
</evidence>
<gene>
    <name evidence="3" type="ORF">Q763_10315</name>
</gene>
<name>A0A0A2LKF2_9FLAO</name>
<feature type="signal peptide" evidence="1">
    <location>
        <begin position="1"/>
        <end position="19"/>
    </location>
</feature>
<sequence>MKKLLLIFVFILSANLVSAQDDAFRNDVKKLIEMTGSTSQIEVAKKQVVGMIPADKQKEFLKEFDESLKPVFKTMEDFYIENYTHQEVKEIIKFYETPVGKKITANAGALTEASLQSIQDWSMSLQSMIMKYAQ</sequence>
<reference evidence="3 4" key="1">
    <citation type="submission" date="2013-09" db="EMBL/GenBank/DDBJ databases">
        <authorList>
            <person name="Zeng Z."/>
            <person name="Chen C."/>
        </authorList>
    </citation>
    <scope>NUCLEOTIDE SEQUENCE [LARGE SCALE GENOMIC DNA]</scope>
    <source>
        <strain evidence="3 4">F44-8</strain>
    </source>
</reference>
<accession>A0A0A2LKF2</accession>
<feature type="chain" id="PRO_5001990371" description="DUF2059 domain-containing protein" evidence="1">
    <location>
        <begin position="20"/>
        <end position="134"/>
    </location>
</feature>
<dbReference type="Pfam" id="PF09832">
    <property type="entry name" value="DUF2059"/>
    <property type="match status" value="1"/>
</dbReference>
<dbReference type="Proteomes" id="UP000030129">
    <property type="component" value="Unassembled WGS sequence"/>
</dbReference>
<dbReference type="AlphaFoldDB" id="A0A0A2LKF2"/>
<protein>
    <recommendedName>
        <fullName evidence="2">DUF2059 domain-containing protein</fullName>
    </recommendedName>
</protein>
<dbReference type="RefSeq" id="WP_035133847.1">
    <property type="nucleotide sequence ID" value="NZ_JRLV01000010.1"/>
</dbReference>
<dbReference type="STRING" id="1406840.Q763_10315"/>
<evidence type="ECO:0000259" key="2">
    <source>
        <dbReference type="Pfam" id="PF09832"/>
    </source>
</evidence>
<feature type="domain" description="DUF2059" evidence="2">
    <location>
        <begin position="74"/>
        <end position="126"/>
    </location>
</feature>
<dbReference type="EMBL" id="JRLV01000010">
    <property type="protein sequence ID" value="KGO80404.1"/>
    <property type="molecule type" value="Genomic_DNA"/>
</dbReference>
<evidence type="ECO:0000313" key="3">
    <source>
        <dbReference type="EMBL" id="KGO80404.1"/>
    </source>
</evidence>
<organism evidence="3 4">
    <name type="scientific">Flavobacterium beibuense F44-8</name>
    <dbReference type="NCBI Taxonomy" id="1406840"/>
    <lineage>
        <taxon>Bacteria</taxon>
        <taxon>Pseudomonadati</taxon>
        <taxon>Bacteroidota</taxon>
        <taxon>Flavobacteriia</taxon>
        <taxon>Flavobacteriales</taxon>
        <taxon>Flavobacteriaceae</taxon>
        <taxon>Flavobacterium</taxon>
    </lineage>
</organism>
<keyword evidence="1" id="KW-0732">Signal</keyword>
<dbReference type="eggNOG" id="COG3184">
    <property type="taxonomic scope" value="Bacteria"/>
</dbReference>
<comment type="caution">
    <text evidence="3">The sequence shown here is derived from an EMBL/GenBank/DDBJ whole genome shotgun (WGS) entry which is preliminary data.</text>
</comment>
<proteinExistence type="predicted"/>
<dbReference type="InterPro" id="IPR018637">
    <property type="entry name" value="DUF2059"/>
</dbReference>